<keyword evidence="1" id="KW-0812">Transmembrane</keyword>
<gene>
    <name evidence="2" type="ORF">KDL28_06835</name>
</gene>
<name>A0ABT0ZVR8_9PSEU</name>
<dbReference type="RefSeq" id="WP_252436411.1">
    <property type="nucleotide sequence ID" value="NZ_JAGSOV010000015.1"/>
</dbReference>
<evidence type="ECO:0000256" key="1">
    <source>
        <dbReference type="SAM" id="Phobius"/>
    </source>
</evidence>
<protein>
    <submittedName>
        <fullName evidence="2">Uncharacterized protein</fullName>
    </submittedName>
</protein>
<dbReference type="EMBL" id="JAGSOV010000015">
    <property type="protein sequence ID" value="MCO1654770.1"/>
    <property type="molecule type" value="Genomic_DNA"/>
</dbReference>
<evidence type="ECO:0000313" key="2">
    <source>
        <dbReference type="EMBL" id="MCO1654770.1"/>
    </source>
</evidence>
<keyword evidence="1" id="KW-1133">Transmembrane helix</keyword>
<keyword evidence="3" id="KW-1185">Reference proteome</keyword>
<organism evidence="2 3">
    <name type="scientific">Pseudonocardia humida</name>
    <dbReference type="NCBI Taxonomy" id="2800819"/>
    <lineage>
        <taxon>Bacteria</taxon>
        <taxon>Bacillati</taxon>
        <taxon>Actinomycetota</taxon>
        <taxon>Actinomycetes</taxon>
        <taxon>Pseudonocardiales</taxon>
        <taxon>Pseudonocardiaceae</taxon>
        <taxon>Pseudonocardia</taxon>
    </lineage>
</organism>
<evidence type="ECO:0000313" key="3">
    <source>
        <dbReference type="Proteomes" id="UP001165283"/>
    </source>
</evidence>
<proteinExistence type="predicted"/>
<comment type="caution">
    <text evidence="2">The sequence shown here is derived from an EMBL/GenBank/DDBJ whole genome shotgun (WGS) entry which is preliminary data.</text>
</comment>
<reference evidence="2" key="1">
    <citation type="submission" date="2021-04" db="EMBL/GenBank/DDBJ databases">
        <title>Pseudonocardia sp. nov., isolated from sandy soil of mangrove forest.</title>
        <authorList>
            <person name="Zan Z."/>
            <person name="Huang R."/>
            <person name="Liu W."/>
        </authorList>
    </citation>
    <scope>NUCLEOTIDE SEQUENCE</scope>
    <source>
        <strain evidence="2">S2-4</strain>
    </source>
</reference>
<feature type="transmembrane region" description="Helical" evidence="1">
    <location>
        <begin position="6"/>
        <end position="26"/>
    </location>
</feature>
<sequence length="57" mass="6357">MNIVFLIVAIPAIIIAAVLYATVAEIRHNRMRRSRWDLRGTTLKNDGPELLPAGRGD</sequence>
<keyword evidence="1" id="KW-0472">Membrane</keyword>
<dbReference type="Proteomes" id="UP001165283">
    <property type="component" value="Unassembled WGS sequence"/>
</dbReference>
<accession>A0ABT0ZVR8</accession>